<dbReference type="Gene3D" id="2.40.170.20">
    <property type="entry name" value="TonB-dependent receptor, beta-barrel domain"/>
    <property type="match status" value="1"/>
</dbReference>
<keyword evidence="6 11" id="KW-0798">TonB box</keyword>
<dbReference type="GO" id="GO:0009279">
    <property type="term" value="C:cell outer membrane"/>
    <property type="evidence" value="ECO:0007669"/>
    <property type="project" value="UniProtKB-SubCell"/>
</dbReference>
<dbReference type="Pfam" id="PF07715">
    <property type="entry name" value="Plug"/>
    <property type="match status" value="1"/>
</dbReference>
<dbReference type="InterPro" id="IPR008969">
    <property type="entry name" value="CarboxyPept-like_regulatory"/>
</dbReference>
<evidence type="ECO:0000256" key="10">
    <source>
        <dbReference type="PROSITE-ProRule" id="PRU01360"/>
    </source>
</evidence>
<name>A0A8H9KZB4_9SPHI</name>
<feature type="signal peptide" evidence="13">
    <location>
        <begin position="1"/>
        <end position="27"/>
    </location>
</feature>
<keyword evidence="17" id="KW-1185">Reference proteome</keyword>
<dbReference type="NCBIfam" id="TIGR04057">
    <property type="entry name" value="SusC_RagA_signa"/>
    <property type="match status" value="1"/>
</dbReference>
<evidence type="ECO:0000256" key="6">
    <source>
        <dbReference type="ARBA" id="ARBA00023077"/>
    </source>
</evidence>
<feature type="domain" description="TonB-dependent receptor plug" evidence="15">
    <location>
        <begin position="121"/>
        <end position="228"/>
    </location>
</feature>
<keyword evidence="9 10" id="KW-0998">Cell outer membrane</keyword>
<dbReference type="SUPFAM" id="SSF56935">
    <property type="entry name" value="Porins"/>
    <property type="match status" value="1"/>
</dbReference>
<evidence type="ECO:0000256" key="5">
    <source>
        <dbReference type="ARBA" id="ARBA00022729"/>
    </source>
</evidence>
<dbReference type="Gene3D" id="2.170.130.10">
    <property type="entry name" value="TonB-dependent receptor, plug domain"/>
    <property type="match status" value="1"/>
</dbReference>
<dbReference type="Proteomes" id="UP000614460">
    <property type="component" value="Unassembled WGS sequence"/>
</dbReference>
<dbReference type="InterPro" id="IPR000531">
    <property type="entry name" value="Beta-barrel_TonB"/>
</dbReference>
<dbReference type="RefSeq" id="WP_182499668.1">
    <property type="nucleotide sequence ID" value="NZ_BMKM01000015.1"/>
</dbReference>
<dbReference type="EMBL" id="BMKM01000015">
    <property type="protein sequence ID" value="GGE33748.1"/>
    <property type="molecule type" value="Genomic_DNA"/>
</dbReference>
<dbReference type="PROSITE" id="PS52016">
    <property type="entry name" value="TONB_DEPENDENT_REC_3"/>
    <property type="match status" value="1"/>
</dbReference>
<evidence type="ECO:0000259" key="15">
    <source>
        <dbReference type="Pfam" id="PF07715"/>
    </source>
</evidence>
<dbReference type="GO" id="GO:0015344">
    <property type="term" value="F:siderophore uptake transmembrane transporter activity"/>
    <property type="evidence" value="ECO:0007669"/>
    <property type="project" value="TreeGrafter"/>
</dbReference>
<reference evidence="16" key="2">
    <citation type="submission" date="2020-09" db="EMBL/GenBank/DDBJ databases">
        <authorList>
            <person name="Sun Q."/>
            <person name="Zhou Y."/>
        </authorList>
    </citation>
    <scope>NUCLEOTIDE SEQUENCE</scope>
    <source>
        <strain evidence="16">CGMCC 1.15966</strain>
    </source>
</reference>
<feature type="chain" id="PRO_5034834612" evidence="13">
    <location>
        <begin position="28"/>
        <end position="1023"/>
    </location>
</feature>
<dbReference type="GO" id="GO:0044718">
    <property type="term" value="P:siderophore transmembrane transport"/>
    <property type="evidence" value="ECO:0007669"/>
    <property type="project" value="TreeGrafter"/>
</dbReference>
<proteinExistence type="inferred from homology"/>
<dbReference type="PANTHER" id="PTHR30069:SF29">
    <property type="entry name" value="HEMOGLOBIN AND HEMOGLOBIN-HAPTOGLOBIN-BINDING PROTEIN 1-RELATED"/>
    <property type="match status" value="1"/>
</dbReference>
<dbReference type="Pfam" id="PF13715">
    <property type="entry name" value="CarbopepD_reg_2"/>
    <property type="match status" value="1"/>
</dbReference>
<dbReference type="PANTHER" id="PTHR30069">
    <property type="entry name" value="TONB-DEPENDENT OUTER MEMBRANE RECEPTOR"/>
    <property type="match status" value="1"/>
</dbReference>
<dbReference type="InterPro" id="IPR023997">
    <property type="entry name" value="TonB-dep_OMP_SusC/RagA_CS"/>
</dbReference>
<keyword evidence="3 10" id="KW-1134">Transmembrane beta strand</keyword>
<comment type="subcellular location">
    <subcellularLocation>
        <location evidence="1 10">Cell outer membrane</location>
        <topology evidence="1 10">Multi-pass membrane protein</topology>
    </subcellularLocation>
</comment>
<feature type="domain" description="TonB-dependent receptor-like beta-barrel" evidence="14">
    <location>
        <begin position="406"/>
        <end position="987"/>
    </location>
</feature>
<comment type="caution">
    <text evidence="16">The sequence shown here is derived from an EMBL/GenBank/DDBJ whole genome shotgun (WGS) entry which is preliminary data.</text>
</comment>
<reference evidence="16" key="1">
    <citation type="journal article" date="2014" name="Int. J. Syst. Evol. Microbiol.">
        <title>Complete genome sequence of Corynebacterium casei LMG S-19264T (=DSM 44701T), isolated from a smear-ripened cheese.</title>
        <authorList>
            <consortium name="US DOE Joint Genome Institute (JGI-PGF)"/>
            <person name="Walter F."/>
            <person name="Albersmeier A."/>
            <person name="Kalinowski J."/>
            <person name="Ruckert C."/>
        </authorList>
    </citation>
    <scope>NUCLEOTIDE SEQUENCE</scope>
    <source>
        <strain evidence="16">CGMCC 1.15966</strain>
    </source>
</reference>
<evidence type="ECO:0000256" key="7">
    <source>
        <dbReference type="ARBA" id="ARBA00023136"/>
    </source>
</evidence>
<dbReference type="InterPro" id="IPR036942">
    <property type="entry name" value="Beta-barrel_TonB_sf"/>
</dbReference>
<dbReference type="InterPro" id="IPR037066">
    <property type="entry name" value="Plug_dom_sf"/>
</dbReference>
<evidence type="ECO:0000256" key="8">
    <source>
        <dbReference type="ARBA" id="ARBA00023170"/>
    </source>
</evidence>
<keyword evidence="5 13" id="KW-0732">Signal</keyword>
<evidence type="ECO:0000256" key="4">
    <source>
        <dbReference type="ARBA" id="ARBA00022692"/>
    </source>
</evidence>
<evidence type="ECO:0000256" key="1">
    <source>
        <dbReference type="ARBA" id="ARBA00004571"/>
    </source>
</evidence>
<dbReference type="NCBIfam" id="TIGR04056">
    <property type="entry name" value="OMP_RagA_SusC"/>
    <property type="match status" value="1"/>
</dbReference>
<dbReference type="FunFam" id="2.170.130.10:FF:000003">
    <property type="entry name" value="SusC/RagA family TonB-linked outer membrane protein"/>
    <property type="match status" value="1"/>
</dbReference>
<protein>
    <submittedName>
        <fullName evidence="16">SusC/RagA family TonB-linked outer membrane protein</fullName>
    </submittedName>
</protein>
<evidence type="ECO:0000256" key="9">
    <source>
        <dbReference type="ARBA" id="ARBA00023237"/>
    </source>
</evidence>
<gene>
    <name evidence="16" type="ORF">GCM10011516_34250</name>
</gene>
<evidence type="ECO:0000259" key="14">
    <source>
        <dbReference type="Pfam" id="PF00593"/>
    </source>
</evidence>
<dbReference type="InterPro" id="IPR039426">
    <property type="entry name" value="TonB-dep_rcpt-like"/>
</dbReference>
<keyword evidence="2 10" id="KW-0813">Transport</keyword>
<evidence type="ECO:0000313" key="16">
    <source>
        <dbReference type="EMBL" id="GGE33748.1"/>
    </source>
</evidence>
<accession>A0A8H9KZB4</accession>
<evidence type="ECO:0000256" key="13">
    <source>
        <dbReference type="SAM" id="SignalP"/>
    </source>
</evidence>
<dbReference type="AlphaFoldDB" id="A0A8H9KZB4"/>
<dbReference type="Pfam" id="PF00593">
    <property type="entry name" value="TonB_dep_Rec_b-barrel"/>
    <property type="match status" value="1"/>
</dbReference>
<evidence type="ECO:0000256" key="11">
    <source>
        <dbReference type="RuleBase" id="RU003357"/>
    </source>
</evidence>
<evidence type="ECO:0000256" key="3">
    <source>
        <dbReference type="ARBA" id="ARBA00022452"/>
    </source>
</evidence>
<comment type="similarity">
    <text evidence="10 11">Belongs to the TonB-dependent receptor family.</text>
</comment>
<dbReference type="InterPro" id="IPR023996">
    <property type="entry name" value="TonB-dep_OMP_SusC/RagA"/>
</dbReference>
<sequence length="1023" mass="114468">MRKVIKLGKIAMLNLVILLSTILNALAQEQVQVTGKVTNKESVSIPGITVKNLSSDAVVSSNSSGEFSITAKINDKIQFSGVGYEPQTLTVTSSSPLNVQMLSKDEEIDEVVVVGFGQQKKVNLTGAVATVGGDELTKRPVTDAGSMLQGKMPGVRVVQNSGQPGEEGLSIRVRGQGTFSGAGSNPLVLIDGVEGRLSDLNPNDIENISVLKDAASASIYGSRAANGVIIVTTKSGVSGKTKVDYQLGLNVHEVTKMPEFITNSVEYMELWNEAKKNSNLPSGLYPQEIIDAYRNATDRNQYPITDWVDVMFDPAFVQNHYLTFNGGEGKTKYNVSLGYVDQPGTMKGFDFQRYNFRSNITSDINSFITFGTNLAFKHGVKNSSRSGGTDIFLSTLAQAPTYGPYLPDGSGRYAYKAYVFESNNKNPLAIAENGVMNRLRDYTGNLQAWTNVKLFKGLSWYSKFAVNGDFYRNKDWRPVVPLYNYHTGEFMTNLDTGGKGLANRSEQRIYTNLYSYLLYETSFQEKHNLKLQFGYSQENSKFENLSGYREQYLNNDLQELNAGSAAVQTAGGYSEEWAIQSLFGRVGYDYLNRYLLELNVRYDGTSRLNPENRWGAFPSISAGWRVSDEPFIRENNWTWLNDFKIRGSYGILGNQNIGLYPYQSILELTGAYSYDNATLIPGVAQLGLANQNIKWETTKSTDIGVDLAIFNGLTITADWYRKTTSDILRLSQLTDLVGLSAPYVNRGVMENTGIELNVGYRNTVKSGAMEGLAYDFGFMIDKFKNKLVTFGAEEISGYTMKREGLPYDSFYMLEMDGIFQSQSEIDNSPKQFNDKTLPGDIKYKDQNNDNKIDNDDRIIIGNPFPKFEYSFNIGASWKGIDISAFFQGVYKRDVFVNNWGTIPFVQGAVPTVDWRNRWTEENPSQTMPRIYWGWDGGEKITRNSSYYLKDASFLRFKNLVVGYTFPETMTSKLKLNKVRAYFSGDNLFTMTDYPGLDPERTGNGNFLNYPQNKIYSFGLQLSL</sequence>
<keyword evidence="4 10" id="KW-0812">Transmembrane</keyword>
<organism evidence="16 17">
    <name type="scientific">Sphingobacterium cellulitidis</name>
    <dbReference type="NCBI Taxonomy" id="1768011"/>
    <lineage>
        <taxon>Bacteria</taxon>
        <taxon>Pseudomonadati</taxon>
        <taxon>Bacteroidota</taxon>
        <taxon>Sphingobacteriia</taxon>
        <taxon>Sphingobacteriales</taxon>
        <taxon>Sphingobacteriaceae</taxon>
        <taxon>Sphingobacterium</taxon>
    </lineage>
</organism>
<keyword evidence="8" id="KW-0675">Receptor</keyword>
<dbReference type="SUPFAM" id="SSF49464">
    <property type="entry name" value="Carboxypeptidase regulatory domain-like"/>
    <property type="match status" value="1"/>
</dbReference>
<evidence type="ECO:0000256" key="2">
    <source>
        <dbReference type="ARBA" id="ARBA00022448"/>
    </source>
</evidence>
<evidence type="ECO:0000313" key="17">
    <source>
        <dbReference type="Proteomes" id="UP000614460"/>
    </source>
</evidence>
<feature type="region of interest" description="Disordered" evidence="12">
    <location>
        <begin position="825"/>
        <end position="849"/>
    </location>
</feature>
<dbReference type="InterPro" id="IPR012910">
    <property type="entry name" value="Plug_dom"/>
</dbReference>
<keyword evidence="7 10" id="KW-0472">Membrane</keyword>
<evidence type="ECO:0000256" key="12">
    <source>
        <dbReference type="SAM" id="MobiDB-lite"/>
    </source>
</evidence>